<gene>
    <name evidence="1" type="primary">naaA</name>
    <name evidence="1" type="ORF">MGLY_01130</name>
</gene>
<dbReference type="OrthoDB" id="9809784at2"/>
<sequence>MQEELKELIDSIGARGEVELFLYRRGYESEGVMPVVKALEAAHREVTGTPLELADPPYSSMWREVMLLMKRVYQL</sequence>
<keyword evidence="2" id="KW-1185">Reference proteome</keyword>
<dbReference type="GO" id="GO:0016787">
    <property type="term" value="F:hydrolase activity"/>
    <property type="evidence" value="ECO:0007669"/>
    <property type="project" value="UniProtKB-KW"/>
</dbReference>
<dbReference type="AlphaFoldDB" id="A0A6I5ZLQ9"/>
<evidence type="ECO:0000313" key="1">
    <source>
        <dbReference type="EMBL" id="QGP90802.1"/>
    </source>
</evidence>
<proteinExistence type="predicted"/>
<dbReference type="EMBL" id="CP046244">
    <property type="protein sequence ID" value="QGP90802.1"/>
    <property type="molecule type" value="Genomic_DNA"/>
</dbReference>
<dbReference type="Proteomes" id="UP000425916">
    <property type="component" value="Chromosome"/>
</dbReference>
<accession>A0A6I5ZLQ9</accession>
<dbReference type="EC" id="3.5.99.8" evidence="1"/>
<evidence type="ECO:0000313" key="2">
    <source>
        <dbReference type="Proteomes" id="UP000425916"/>
    </source>
</evidence>
<dbReference type="RefSeq" id="WP_156271268.1">
    <property type="nucleotide sequence ID" value="NZ_CP046244.1"/>
</dbReference>
<dbReference type="Gene3D" id="3.40.630.10">
    <property type="entry name" value="Zn peptidases"/>
    <property type="match status" value="1"/>
</dbReference>
<protein>
    <submittedName>
        <fullName evidence="1">5-nitroanthranilic acid aminohydrolase</fullName>
        <ecNumber evidence="1">3.5.99.8</ecNumber>
    </submittedName>
</protein>
<organism evidence="1 2">
    <name type="scientific">Neomoorella glycerini</name>
    <dbReference type="NCBI Taxonomy" id="55779"/>
    <lineage>
        <taxon>Bacteria</taxon>
        <taxon>Bacillati</taxon>
        <taxon>Bacillota</taxon>
        <taxon>Clostridia</taxon>
        <taxon>Neomoorellales</taxon>
        <taxon>Neomoorellaceae</taxon>
        <taxon>Neomoorella</taxon>
    </lineage>
</organism>
<keyword evidence="1" id="KW-0378">Hydrolase</keyword>
<reference evidence="1 2" key="1">
    <citation type="submission" date="2019-11" db="EMBL/GenBank/DDBJ databases">
        <title>Genome sequence of Moorella glycerini DSM11254.</title>
        <authorList>
            <person name="Poehlein A."/>
            <person name="Boeer T."/>
            <person name="Daniel R."/>
        </authorList>
    </citation>
    <scope>NUCLEOTIDE SEQUENCE [LARGE SCALE GENOMIC DNA]</scope>
    <source>
        <strain evidence="1 2">DSM 11254</strain>
    </source>
</reference>
<name>A0A6I5ZLQ9_9FIRM</name>